<dbReference type="GO" id="GO:0003700">
    <property type="term" value="F:DNA-binding transcription factor activity"/>
    <property type="evidence" value="ECO:0007669"/>
    <property type="project" value="TreeGrafter"/>
</dbReference>
<evidence type="ECO:0000259" key="2">
    <source>
        <dbReference type="Pfam" id="PF20451"/>
    </source>
</evidence>
<dbReference type="GO" id="GO:0080142">
    <property type="term" value="P:regulation of salicylic acid biosynthetic process"/>
    <property type="evidence" value="ECO:0007669"/>
    <property type="project" value="TreeGrafter"/>
</dbReference>
<comment type="caution">
    <text evidence="3">The sequence shown here is derived from an EMBL/GenBank/DDBJ whole genome shotgun (WGS) entry which is preliminary data.</text>
</comment>
<dbReference type="Proteomes" id="UP001281410">
    <property type="component" value="Unassembled WGS sequence"/>
</dbReference>
<dbReference type="Pfam" id="PF20451">
    <property type="entry name" value="Calmod_bind_M"/>
    <property type="match status" value="1"/>
</dbReference>
<dbReference type="InterPro" id="IPR012416">
    <property type="entry name" value="CBP60"/>
</dbReference>
<evidence type="ECO:0008006" key="5">
    <source>
        <dbReference type="Google" id="ProtNLM"/>
    </source>
</evidence>
<dbReference type="Pfam" id="PF07887">
    <property type="entry name" value="Calmodulin_bind"/>
    <property type="match status" value="1"/>
</dbReference>
<accession>A0AAE0A114</accession>
<feature type="domain" description="Calmodulin binding protein central" evidence="2">
    <location>
        <begin position="207"/>
        <end position="268"/>
    </location>
</feature>
<dbReference type="GO" id="GO:0005516">
    <property type="term" value="F:calmodulin binding"/>
    <property type="evidence" value="ECO:0007669"/>
    <property type="project" value="InterPro"/>
</dbReference>
<dbReference type="EMBL" id="JANJYJ010000007">
    <property type="protein sequence ID" value="KAK3198232.1"/>
    <property type="molecule type" value="Genomic_DNA"/>
</dbReference>
<organism evidence="3 4">
    <name type="scientific">Dipteronia sinensis</name>
    <dbReference type="NCBI Taxonomy" id="43782"/>
    <lineage>
        <taxon>Eukaryota</taxon>
        <taxon>Viridiplantae</taxon>
        <taxon>Streptophyta</taxon>
        <taxon>Embryophyta</taxon>
        <taxon>Tracheophyta</taxon>
        <taxon>Spermatophyta</taxon>
        <taxon>Magnoliopsida</taxon>
        <taxon>eudicotyledons</taxon>
        <taxon>Gunneridae</taxon>
        <taxon>Pentapetalae</taxon>
        <taxon>rosids</taxon>
        <taxon>malvids</taxon>
        <taxon>Sapindales</taxon>
        <taxon>Sapindaceae</taxon>
        <taxon>Hippocastanoideae</taxon>
        <taxon>Acereae</taxon>
        <taxon>Dipteronia</taxon>
    </lineage>
</organism>
<gene>
    <name evidence="3" type="ORF">Dsin_021647</name>
</gene>
<reference evidence="3" key="1">
    <citation type="journal article" date="2023" name="Plant J.">
        <title>Genome sequences and population genomics provide insights into the demographic history, inbreeding, and mutation load of two 'living fossil' tree species of Dipteronia.</title>
        <authorList>
            <person name="Feng Y."/>
            <person name="Comes H.P."/>
            <person name="Chen J."/>
            <person name="Zhu S."/>
            <person name="Lu R."/>
            <person name="Zhang X."/>
            <person name="Li P."/>
            <person name="Qiu J."/>
            <person name="Olsen K.M."/>
            <person name="Qiu Y."/>
        </authorList>
    </citation>
    <scope>NUCLEOTIDE SEQUENCE</scope>
    <source>
        <strain evidence="3">NBL</strain>
    </source>
</reference>
<protein>
    <recommendedName>
        <fullName evidence="5">Calmodulin-binding protein</fullName>
    </recommendedName>
</protein>
<dbReference type="PANTHER" id="PTHR31713">
    <property type="entry name" value="OS02G0177800 PROTEIN"/>
    <property type="match status" value="1"/>
</dbReference>
<evidence type="ECO:0000313" key="4">
    <source>
        <dbReference type="Proteomes" id="UP001281410"/>
    </source>
</evidence>
<dbReference type="AlphaFoldDB" id="A0AAE0A114"/>
<evidence type="ECO:0000313" key="3">
    <source>
        <dbReference type="EMBL" id="KAK3198232.1"/>
    </source>
</evidence>
<proteinExistence type="predicted"/>
<evidence type="ECO:0000259" key="1">
    <source>
        <dbReference type="Pfam" id="PF07887"/>
    </source>
</evidence>
<dbReference type="PANTHER" id="PTHR31713:SF43">
    <property type="entry name" value="CALMODULIN-BINDING PROTEIN 60 G"/>
    <property type="match status" value="1"/>
</dbReference>
<dbReference type="InterPro" id="IPR046830">
    <property type="entry name" value="Calmod_bind_M"/>
</dbReference>
<sequence>MQELKADIREMKAYMKRLSRSASADWNINARSSLDHQIKKSEERELRLVFANQIPDKIFTRDKIRDERDESVQIKLIDTISCETVELDPLSSMEIEIVVLDGDFGSEGNENWTEQEFNANIVQQRKSKGPLVKGKQNITLRKGVGIIDDLSFSDNSSWKDCGKFRLGARVLQSMSMGQARIKEAVSQAFAVRDHRVKRARKHDLPSLKDEVWHLKKVKKGGKFHTRLIDNKILTVKNFKQMYKTKPDKLREILKDCTNPDWEVIVKDASCVVDEESPVLHQAEEIVPNLDFQPLATSTGYPVNAQGVQSISNFHPPTNGVSGRNSSQSNEHGFLCSPHHNPLMTESSQINNGPHSHFPAAHVFNAYSNPLLSQEEAEAYNNQTTGPLCHEFSVPHQESSQINNRPHPHFPAAQHASNAFDDAYSNPLLSQWEAEAYNSPTTGPLPHEYTVPHQGLAGMQNDYNPASSSQYMSAEFLLDVLSEII</sequence>
<dbReference type="GO" id="GO:0005634">
    <property type="term" value="C:nucleus"/>
    <property type="evidence" value="ECO:0007669"/>
    <property type="project" value="TreeGrafter"/>
</dbReference>
<feature type="domain" description="Calmodulin binding protein-like N-terminal" evidence="1">
    <location>
        <begin position="46"/>
        <end position="194"/>
    </location>
</feature>
<name>A0AAE0A114_9ROSI</name>
<dbReference type="InterPro" id="IPR046831">
    <property type="entry name" value="Calmodulin_bind_N"/>
</dbReference>
<dbReference type="GO" id="GO:0043565">
    <property type="term" value="F:sequence-specific DNA binding"/>
    <property type="evidence" value="ECO:0007669"/>
    <property type="project" value="TreeGrafter"/>
</dbReference>
<keyword evidence="4" id="KW-1185">Reference proteome</keyword>